<organism evidence="1 2">
    <name type="scientific">Suillus subaureus</name>
    <dbReference type="NCBI Taxonomy" id="48587"/>
    <lineage>
        <taxon>Eukaryota</taxon>
        <taxon>Fungi</taxon>
        <taxon>Dikarya</taxon>
        <taxon>Basidiomycota</taxon>
        <taxon>Agaricomycotina</taxon>
        <taxon>Agaricomycetes</taxon>
        <taxon>Agaricomycetidae</taxon>
        <taxon>Boletales</taxon>
        <taxon>Suillineae</taxon>
        <taxon>Suillaceae</taxon>
        <taxon>Suillus</taxon>
    </lineage>
</organism>
<dbReference type="Proteomes" id="UP000807769">
    <property type="component" value="Unassembled WGS sequence"/>
</dbReference>
<sequence length="95" mass="10184">MAAYSKIFDEGAEAGLEGRLRGSQRRPQGNLQSTMAQLRLSIHNDSVPGSMSRSALTSISDANRTDDLTSMAKLQIATNRNAAGVLVSDAERQGY</sequence>
<dbReference type="AlphaFoldDB" id="A0A9P7EDL6"/>
<reference evidence="1" key="1">
    <citation type="journal article" date="2020" name="New Phytol.">
        <title>Comparative genomics reveals dynamic genome evolution in host specialist ectomycorrhizal fungi.</title>
        <authorList>
            <person name="Lofgren L.A."/>
            <person name="Nguyen N.H."/>
            <person name="Vilgalys R."/>
            <person name="Ruytinx J."/>
            <person name="Liao H.L."/>
            <person name="Branco S."/>
            <person name="Kuo A."/>
            <person name="LaButti K."/>
            <person name="Lipzen A."/>
            <person name="Andreopoulos W."/>
            <person name="Pangilinan J."/>
            <person name="Riley R."/>
            <person name="Hundley H."/>
            <person name="Na H."/>
            <person name="Barry K."/>
            <person name="Grigoriev I.V."/>
            <person name="Stajich J.E."/>
            <person name="Kennedy P.G."/>
        </authorList>
    </citation>
    <scope>NUCLEOTIDE SEQUENCE</scope>
    <source>
        <strain evidence="1">MN1</strain>
    </source>
</reference>
<dbReference type="GeneID" id="64633894"/>
<dbReference type="OrthoDB" id="3233563at2759"/>
<evidence type="ECO:0000313" key="2">
    <source>
        <dbReference type="Proteomes" id="UP000807769"/>
    </source>
</evidence>
<evidence type="ECO:0000313" key="1">
    <source>
        <dbReference type="EMBL" id="KAG1818422.1"/>
    </source>
</evidence>
<name>A0A9P7EDL6_9AGAM</name>
<dbReference type="EMBL" id="JABBWG010000011">
    <property type="protein sequence ID" value="KAG1818422.1"/>
    <property type="molecule type" value="Genomic_DNA"/>
</dbReference>
<protein>
    <submittedName>
        <fullName evidence="1">Uncharacterized protein</fullName>
    </submittedName>
</protein>
<accession>A0A9P7EDL6</accession>
<keyword evidence="2" id="KW-1185">Reference proteome</keyword>
<gene>
    <name evidence="1" type="ORF">BJ212DRAFT_1479440</name>
</gene>
<dbReference type="RefSeq" id="XP_041194294.1">
    <property type="nucleotide sequence ID" value="XM_041339878.1"/>
</dbReference>
<proteinExistence type="predicted"/>
<comment type="caution">
    <text evidence="1">The sequence shown here is derived from an EMBL/GenBank/DDBJ whole genome shotgun (WGS) entry which is preliminary data.</text>
</comment>